<reference evidence="2 3" key="1">
    <citation type="journal article" date="2023" name="IMA Fungus">
        <title>Comparative genomic study of the Penicillium genus elucidates a diverse pangenome and 15 lateral gene transfer events.</title>
        <authorList>
            <person name="Petersen C."/>
            <person name="Sorensen T."/>
            <person name="Nielsen M.R."/>
            <person name="Sondergaard T.E."/>
            <person name="Sorensen J.L."/>
            <person name="Fitzpatrick D.A."/>
            <person name="Frisvad J.C."/>
            <person name="Nielsen K.L."/>
        </authorList>
    </citation>
    <scope>NUCLEOTIDE SEQUENCE [LARGE SCALE GENOMIC DNA]</scope>
    <source>
        <strain evidence="2 3">IBT 29057</strain>
    </source>
</reference>
<feature type="compositionally biased region" description="Polar residues" evidence="1">
    <location>
        <begin position="42"/>
        <end position="54"/>
    </location>
</feature>
<gene>
    <name evidence="2" type="ORF">N7450_004360</name>
</gene>
<dbReference type="AlphaFoldDB" id="A0AAD6DPV5"/>
<feature type="compositionally biased region" description="Polar residues" evidence="1">
    <location>
        <begin position="88"/>
        <end position="98"/>
    </location>
</feature>
<dbReference type="EMBL" id="JAQJAC010000003">
    <property type="protein sequence ID" value="KAJ5590388.1"/>
    <property type="molecule type" value="Genomic_DNA"/>
</dbReference>
<evidence type="ECO:0000256" key="1">
    <source>
        <dbReference type="SAM" id="MobiDB-lite"/>
    </source>
</evidence>
<sequence length="98" mass="10644">MLSVKNKIQKRRLRLKRERSIDDSVFGGSSIFSLDDAVSEQGAGSDTPPTTFPQNDVDDPPDLHIPRSLRSSSTLKATVEGTDDCSGVNPNDVANHSF</sequence>
<evidence type="ECO:0000313" key="3">
    <source>
        <dbReference type="Proteomes" id="UP001216150"/>
    </source>
</evidence>
<accession>A0AAD6DPV5</accession>
<evidence type="ECO:0000313" key="2">
    <source>
        <dbReference type="EMBL" id="KAJ5590388.1"/>
    </source>
</evidence>
<organism evidence="2 3">
    <name type="scientific">Penicillium hetheringtonii</name>
    <dbReference type="NCBI Taxonomy" id="911720"/>
    <lineage>
        <taxon>Eukaryota</taxon>
        <taxon>Fungi</taxon>
        <taxon>Dikarya</taxon>
        <taxon>Ascomycota</taxon>
        <taxon>Pezizomycotina</taxon>
        <taxon>Eurotiomycetes</taxon>
        <taxon>Eurotiomycetidae</taxon>
        <taxon>Eurotiales</taxon>
        <taxon>Aspergillaceae</taxon>
        <taxon>Penicillium</taxon>
    </lineage>
</organism>
<name>A0AAD6DPV5_9EURO</name>
<protein>
    <submittedName>
        <fullName evidence="2">Uncharacterized protein</fullName>
    </submittedName>
</protein>
<dbReference type="Proteomes" id="UP001216150">
    <property type="component" value="Unassembled WGS sequence"/>
</dbReference>
<feature type="region of interest" description="Disordered" evidence="1">
    <location>
        <begin position="36"/>
        <end position="98"/>
    </location>
</feature>
<keyword evidence="3" id="KW-1185">Reference proteome</keyword>
<proteinExistence type="predicted"/>
<comment type="caution">
    <text evidence="2">The sequence shown here is derived from an EMBL/GenBank/DDBJ whole genome shotgun (WGS) entry which is preliminary data.</text>
</comment>